<reference evidence="1 2" key="1">
    <citation type="journal article" date="2009" name="J. Bacteriol.">
        <title>Complete genome sequence of the anaerobic, protein-degrading hyperthermophilic crenarchaeon Desulfurococcus kamchatkensis.</title>
        <authorList>
            <person name="Ravin N.V."/>
            <person name="Mardanov A.V."/>
            <person name="Beletsky A.V."/>
            <person name="Kublanov I.V."/>
            <person name="Kolganova T.V."/>
            <person name="Lebedinsky A.V."/>
            <person name="Chernyh N.A."/>
            <person name="Bonch-Osmolovskaya E.A."/>
            <person name="Skryabin K.G."/>
        </authorList>
    </citation>
    <scope>NUCLEOTIDE SEQUENCE [LARGE SCALE GENOMIC DNA]</scope>
    <source>
        <strain evidence="2">DSM 18924 / JCM 16383 / VKM B-2413 / 1221n</strain>
    </source>
</reference>
<dbReference type="InterPro" id="IPR015424">
    <property type="entry name" value="PyrdxlP-dep_Trfase"/>
</dbReference>
<dbReference type="GO" id="GO:0008483">
    <property type="term" value="F:transaminase activity"/>
    <property type="evidence" value="ECO:0007669"/>
    <property type="project" value="UniProtKB-KW"/>
</dbReference>
<dbReference type="GO" id="GO:0030170">
    <property type="term" value="F:pyridoxal phosphate binding"/>
    <property type="evidence" value="ECO:0007669"/>
    <property type="project" value="InterPro"/>
</dbReference>
<dbReference type="Gene3D" id="3.40.640.10">
    <property type="entry name" value="Type I PLP-dependent aspartate aminotransferase-like (Major domain)"/>
    <property type="match status" value="1"/>
</dbReference>
<dbReference type="Proteomes" id="UP000006903">
    <property type="component" value="Chromosome"/>
</dbReference>
<dbReference type="InterPro" id="IPR015421">
    <property type="entry name" value="PyrdxlP-dep_Trfase_major"/>
</dbReference>
<keyword evidence="1" id="KW-0032">Aminotransferase</keyword>
<dbReference type="SUPFAM" id="SSF53383">
    <property type="entry name" value="PLP-dependent transferases"/>
    <property type="match status" value="1"/>
</dbReference>
<dbReference type="AlphaFoldDB" id="B8D4M7"/>
<proteinExistence type="predicted"/>
<keyword evidence="1" id="KW-0808">Transferase</keyword>
<dbReference type="eggNOG" id="arCOG00915">
    <property type="taxonomic scope" value="Archaea"/>
</dbReference>
<name>B8D4M7_DESA1</name>
<dbReference type="KEGG" id="dka:DKAM_0732"/>
<evidence type="ECO:0000313" key="2">
    <source>
        <dbReference type="Proteomes" id="UP000006903"/>
    </source>
</evidence>
<dbReference type="HOGENOM" id="CLU_2783865_0_0_2"/>
<organism evidence="1 2">
    <name type="scientific">Desulfurococcus amylolyticus (strain DSM 18924 / JCM 16383 / VKM B-2413 / 1221n)</name>
    <name type="common">Desulfurococcus kamchatkensis</name>
    <dbReference type="NCBI Taxonomy" id="490899"/>
    <lineage>
        <taxon>Archaea</taxon>
        <taxon>Thermoproteota</taxon>
        <taxon>Thermoprotei</taxon>
        <taxon>Desulfurococcales</taxon>
        <taxon>Desulfurococcaceae</taxon>
        <taxon>Desulfurococcus</taxon>
    </lineage>
</organism>
<evidence type="ECO:0000313" key="1">
    <source>
        <dbReference type="EMBL" id="ACL11058.1"/>
    </source>
</evidence>
<dbReference type="EMBL" id="CP001140">
    <property type="protein sequence ID" value="ACL11058.1"/>
    <property type="molecule type" value="Genomic_DNA"/>
</dbReference>
<accession>B8D4M7</accession>
<sequence length="68" mass="7526">MNTGYNNPKILDVVEKQLRELIHYTHIYGFNEPALKLARKLISITGVVDGKVILGLSGSDANEGLFHC</sequence>
<gene>
    <name evidence="1" type="ordered locus">DKAM_0732</name>
</gene>
<dbReference type="Pfam" id="PF00202">
    <property type="entry name" value="Aminotran_3"/>
    <property type="match status" value="1"/>
</dbReference>
<dbReference type="InterPro" id="IPR005814">
    <property type="entry name" value="Aminotrans_3"/>
</dbReference>
<dbReference type="STRING" id="490899.DKAM_0732"/>
<protein>
    <submittedName>
        <fullName evidence="1">Aminotransferase, class III</fullName>
    </submittedName>
</protein>